<gene>
    <name evidence="2" type="ORF">CYR75_10350</name>
</gene>
<protein>
    <recommendedName>
        <fullName evidence="1">Peptidase M24 domain-containing protein</fullName>
    </recommendedName>
</protein>
<reference evidence="3" key="1">
    <citation type="submission" date="2017-12" db="EMBL/GenBank/DDBJ databases">
        <title>Genomic analysis of Paracoccus sp. CBA4604.</title>
        <authorList>
            <person name="Roh S.W."/>
            <person name="Kim J.Y."/>
            <person name="Kim J.S."/>
        </authorList>
    </citation>
    <scope>NUCLEOTIDE SEQUENCE [LARGE SCALE GENOMIC DNA]</scope>
    <source>
        <strain evidence="3">CBA4604</strain>
    </source>
</reference>
<dbReference type="EMBL" id="CP025583">
    <property type="protein sequence ID" value="AUM74626.1"/>
    <property type="molecule type" value="Genomic_DNA"/>
</dbReference>
<proteinExistence type="predicted"/>
<dbReference type="InterPro" id="IPR036005">
    <property type="entry name" value="Creatinase/aminopeptidase-like"/>
</dbReference>
<dbReference type="PANTHER" id="PTHR46112:SF2">
    <property type="entry name" value="XAA-PRO AMINOPEPTIDASE P-RELATED"/>
    <property type="match status" value="1"/>
</dbReference>
<organism evidence="2 3">
    <name type="scientific">Paracoccus jeotgali</name>
    <dbReference type="NCBI Taxonomy" id="2065379"/>
    <lineage>
        <taxon>Bacteria</taxon>
        <taxon>Pseudomonadati</taxon>
        <taxon>Pseudomonadota</taxon>
        <taxon>Alphaproteobacteria</taxon>
        <taxon>Rhodobacterales</taxon>
        <taxon>Paracoccaceae</taxon>
        <taxon>Paracoccus</taxon>
    </lineage>
</organism>
<dbReference type="AlphaFoldDB" id="A0A2K9MHY0"/>
<dbReference type="InterPro" id="IPR000994">
    <property type="entry name" value="Pept_M24"/>
</dbReference>
<dbReference type="Gene3D" id="3.90.230.10">
    <property type="entry name" value="Creatinase/methionine aminopeptidase superfamily"/>
    <property type="match status" value="1"/>
</dbReference>
<dbReference type="Pfam" id="PF00557">
    <property type="entry name" value="Peptidase_M24"/>
    <property type="match status" value="1"/>
</dbReference>
<accession>A0A2K9MHY0</accession>
<dbReference type="Proteomes" id="UP000234882">
    <property type="component" value="Chromosome"/>
</dbReference>
<sequence>MVRIMRLGPMADAAAGNELTAVMASRCKRQKLGAHVVSPPDSCGRVEHIEHFSVEALKRAEWAVQLPHDCGGKSLRGRSGQPLAETRTARLIGMGMRDQKPVHRRAGMTERDLAAAMARHYSTEGAKPVFGIVRASENGAYPHHSTGDRALREGGWLVVDFNGANGGHSSDLTRMDSLGKPTEGYAEIRAIVEEAVQAEVKAARPCVQGKQVDNAARSVIEKAGYGPFFVHRTGHGMGLEVHEPTWITAASETVLHEGMVFAVAPGVSLPGHFGVRLEDIVILRADGPEILSDRPRDLNAKEV</sequence>
<dbReference type="SUPFAM" id="SSF55920">
    <property type="entry name" value="Creatinase/aminopeptidase"/>
    <property type="match status" value="1"/>
</dbReference>
<dbReference type="KEGG" id="paru:CYR75_10350"/>
<dbReference type="InterPro" id="IPR050659">
    <property type="entry name" value="Peptidase_M24B"/>
</dbReference>
<evidence type="ECO:0000313" key="3">
    <source>
        <dbReference type="Proteomes" id="UP000234882"/>
    </source>
</evidence>
<evidence type="ECO:0000259" key="1">
    <source>
        <dbReference type="Pfam" id="PF00557"/>
    </source>
</evidence>
<feature type="domain" description="Peptidase M24" evidence="1">
    <location>
        <begin position="104"/>
        <end position="283"/>
    </location>
</feature>
<keyword evidence="3" id="KW-1185">Reference proteome</keyword>
<evidence type="ECO:0000313" key="2">
    <source>
        <dbReference type="EMBL" id="AUM74626.1"/>
    </source>
</evidence>
<dbReference type="OrthoDB" id="9806388at2"/>
<name>A0A2K9MHY0_9RHOB</name>
<dbReference type="PANTHER" id="PTHR46112">
    <property type="entry name" value="AMINOPEPTIDASE"/>
    <property type="match status" value="1"/>
</dbReference>